<dbReference type="InterPro" id="IPR032524">
    <property type="entry name" value="ABC_tran_C"/>
</dbReference>
<dbReference type="PANTHER" id="PTHR42855:SF2">
    <property type="entry name" value="DRUG RESISTANCE ABC TRANSPORTER,ATP-BINDING PROTEIN"/>
    <property type="match status" value="1"/>
</dbReference>
<evidence type="ECO:0000256" key="3">
    <source>
        <dbReference type="ARBA" id="ARBA00022840"/>
    </source>
</evidence>
<dbReference type="GO" id="GO:0005524">
    <property type="term" value="F:ATP binding"/>
    <property type="evidence" value="ECO:0007669"/>
    <property type="project" value="UniProtKB-KW"/>
</dbReference>
<feature type="compositionally biased region" description="Basic and acidic residues" evidence="5">
    <location>
        <begin position="561"/>
        <end position="601"/>
    </location>
</feature>
<feature type="coiled-coil region" evidence="4">
    <location>
        <begin position="86"/>
        <end position="132"/>
    </location>
</feature>
<accession>A0A9D2J860</accession>
<dbReference type="InterPro" id="IPR037118">
    <property type="entry name" value="Val-tRNA_synth_C_sf"/>
</dbReference>
<dbReference type="Proteomes" id="UP000824049">
    <property type="component" value="Unassembled WGS sequence"/>
</dbReference>
<dbReference type="InterPro" id="IPR003439">
    <property type="entry name" value="ABC_transporter-like_ATP-bd"/>
</dbReference>
<dbReference type="InterPro" id="IPR032781">
    <property type="entry name" value="ABC_tran_Xtn"/>
</dbReference>
<dbReference type="Pfam" id="PF00005">
    <property type="entry name" value="ABC_tran"/>
    <property type="match status" value="2"/>
</dbReference>
<dbReference type="CDD" id="cd03221">
    <property type="entry name" value="ABCF_EF-3"/>
    <property type="match status" value="2"/>
</dbReference>
<keyword evidence="2" id="KW-0547">Nucleotide-binding</keyword>
<evidence type="ECO:0000256" key="4">
    <source>
        <dbReference type="SAM" id="Coils"/>
    </source>
</evidence>
<reference evidence="7" key="2">
    <citation type="submission" date="2021-04" db="EMBL/GenBank/DDBJ databases">
        <authorList>
            <person name="Gilroy R."/>
        </authorList>
    </citation>
    <scope>NUCLEOTIDE SEQUENCE</scope>
    <source>
        <strain evidence="7">CHK179-28034</strain>
    </source>
</reference>
<evidence type="ECO:0000259" key="6">
    <source>
        <dbReference type="PROSITE" id="PS50893"/>
    </source>
</evidence>
<protein>
    <submittedName>
        <fullName evidence="7">ABC-F family ATP-binding cassette domain-containing protein</fullName>
    </submittedName>
</protein>
<dbReference type="Gene3D" id="1.10.287.380">
    <property type="entry name" value="Valyl-tRNA synthetase, C-terminal domain"/>
    <property type="match status" value="1"/>
</dbReference>
<dbReference type="SUPFAM" id="SSF52540">
    <property type="entry name" value="P-loop containing nucleoside triphosphate hydrolases"/>
    <property type="match status" value="2"/>
</dbReference>
<name>A0A9D2J860_9FIRM</name>
<feature type="domain" description="ABC transporter" evidence="6">
    <location>
        <begin position="328"/>
        <end position="542"/>
    </location>
</feature>
<dbReference type="PROSITE" id="PS50893">
    <property type="entry name" value="ABC_TRANSPORTER_2"/>
    <property type="match status" value="2"/>
</dbReference>
<reference evidence="7" key="1">
    <citation type="journal article" date="2021" name="PeerJ">
        <title>Extensive microbial diversity within the chicken gut microbiome revealed by metagenomics and culture.</title>
        <authorList>
            <person name="Gilroy R."/>
            <person name="Ravi A."/>
            <person name="Getino M."/>
            <person name="Pursley I."/>
            <person name="Horton D.L."/>
            <person name="Alikhan N.F."/>
            <person name="Baker D."/>
            <person name="Gharbi K."/>
            <person name="Hall N."/>
            <person name="Watson M."/>
            <person name="Adriaenssens E.M."/>
            <person name="Foster-Nyarko E."/>
            <person name="Jarju S."/>
            <person name="Secka A."/>
            <person name="Antonio M."/>
            <person name="Oren A."/>
            <person name="Chaudhuri R.R."/>
            <person name="La Ragione R."/>
            <person name="Hildebrand F."/>
            <person name="Pallen M.J."/>
        </authorList>
    </citation>
    <scope>NUCLEOTIDE SEQUENCE</scope>
    <source>
        <strain evidence="7">CHK179-28034</strain>
    </source>
</reference>
<proteinExistence type="predicted"/>
<keyword evidence="1" id="KW-0677">Repeat</keyword>
<gene>
    <name evidence="7" type="ORF">H9968_09805</name>
</gene>
<evidence type="ECO:0000313" key="8">
    <source>
        <dbReference type="Proteomes" id="UP000824049"/>
    </source>
</evidence>
<sequence>MILACQKITKAFGGDTILNNINFLINEGEKAALIGINGAGKTTLLKIITGEYEADSGEVVLQKGATMGYLSQVIDVTSRRTIYEEMLDAKKEIIDMEQNIRTLEQSISRLSGEELENAMENYSRLTERFEKANGYAWKSEINGVLKGLGFTEEEFDTPIHTLSGGQKTRVALSRILLTQPDIILLDEPTNHLDMDAIRWLETFLSNYRGAVLIVSHDRYFLDRVVSKVIEIEAGDSQTFLGNYSQYAEKKKAQRDAQMKLYLNQQQEIKHQEEVITKLRSFNREKSIRRAESREKMLDKMERVDKPVVLNSRMRIALDPEVMSGNDVLTIENLSKSFENKPLFRNLNLSIQRGEVVGLLGANGTGKTTLLKIINRHLRPDGGKIHYGAKVSIGYYDQEQHVLNDEKTIFDEISDAYPKLTNTRIRNVLAAFLFTGDRVFQQIGTLSGGEKGRVSLAKLMLSNANFLILDEPTNHLDIQSREILEDAINAYEGTVFYVSHDRYFINQTATRILDLSPEGIVNYKGNYTYYLEQKEAGNIAADSESVANLSTAETTPATSSSSKEDWKKSREEAARQRKRANELKKTEAEISRLEEENEEIKNEMNNPEIASNVSRLMELSTKYEENEAALLELYDKWEELSED</sequence>
<comment type="caution">
    <text evidence="7">The sequence shown here is derived from an EMBL/GenBank/DDBJ whole genome shotgun (WGS) entry which is preliminary data.</text>
</comment>
<dbReference type="AlphaFoldDB" id="A0A9D2J860"/>
<dbReference type="InterPro" id="IPR027417">
    <property type="entry name" value="P-loop_NTPase"/>
</dbReference>
<dbReference type="FunFam" id="3.40.50.300:FF:000011">
    <property type="entry name" value="Putative ABC transporter ATP-binding component"/>
    <property type="match status" value="1"/>
</dbReference>
<dbReference type="EMBL" id="DXBR01000089">
    <property type="protein sequence ID" value="HIZ40191.1"/>
    <property type="molecule type" value="Genomic_DNA"/>
</dbReference>
<feature type="compositionally biased region" description="Low complexity" evidence="5">
    <location>
        <begin position="549"/>
        <end position="560"/>
    </location>
</feature>
<dbReference type="FunFam" id="3.40.50.300:FF:000309">
    <property type="entry name" value="ABC transporter ATP-binding protein"/>
    <property type="match status" value="1"/>
</dbReference>
<evidence type="ECO:0000256" key="5">
    <source>
        <dbReference type="SAM" id="MobiDB-lite"/>
    </source>
</evidence>
<dbReference type="PROSITE" id="PS00211">
    <property type="entry name" value="ABC_TRANSPORTER_1"/>
    <property type="match status" value="1"/>
</dbReference>
<dbReference type="SMART" id="SM00382">
    <property type="entry name" value="AAA"/>
    <property type="match status" value="2"/>
</dbReference>
<dbReference type="InterPro" id="IPR003593">
    <property type="entry name" value="AAA+_ATPase"/>
</dbReference>
<keyword evidence="3 7" id="KW-0067">ATP-binding</keyword>
<keyword evidence="4" id="KW-0175">Coiled coil</keyword>
<dbReference type="InterPro" id="IPR017871">
    <property type="entry name" value="ABC_transporter-like_CS"/>
</dbReference>
<dbReference type="InterPro" id="IPR051309">
    <property type="entry name" value="ABCF_ATPase"/>
</dbReference>
<dbReference type="GO" id="GO:0016887">
    <property type="term" value="F:ATP hydrolysis activity"/>
    <property type="evidence" value="ECO:0007669"/>
    <property type="project" value="InterPro"/>
</dbReference>
<evidence type="ECO:0000256" key="2">
    <source>
        <dbReference type="ARBA" id="ARBA00022741"/>
    </source>
</evidence>
<feature type="region of interest" description="Disordered" evidence="5">
    <location>
        <begin position="546"/>
        <end position="610"/>
    </location>
</feature>
<evidence type="ECO:0000313" key="7">
    <source>
        <dbReference type="EMBL" id="HIZ40191.1"/>
    </source>
</evidence>
<dbReference type="Pfam" id="PF16326">
    <property type="entry name" value="ABC_tran_CTD"/>
    <property type="match status" value="1"/>
</dbReference>
<evidence type="ECO:0000256" key="1">
    <source>
        <dbReference type="ARBA" id="ARBA00022737"/>
    </source>
</evidence>
<organism evidence="7 8">
    <name type="scientific">Candidatus Anaerobutyricum stercoris</name>
    <dbReference type="NCBI Taxonomy" id="2838457"/>
    <lineage>
        <taxon>Bacteria</taxon>
        <taxon>Bacillati</taxon>
        <taxon>Bacillota</taxon>
        <taxon>Clostridia</taxon>
        <taxon>Lachnospirales</taxon>
        <taxon>Lachnospiraceae</taxon>
        <taxon>Anaerobutyricum</taxon>
    </lineage>
</organism>
<dbReference type="GO" id="GO:0003677">
    <property type="term" value="F:DNA binding"/>
    <property type="evidence" value="ECO:0007669"/>
    <property type="project" value="InterPro"/>
</dbReference>
<dbReference type="PANTHER" id="PTHR42855">
    <property type="entry name" value="ABC TRANSPORTER ATP-BINDING SUBUNIT"/>
    <property type="match status" value="1"/>
</dbReference>
<feature type="domain" description="ABC transporter" evidence="6">
    <location>
        <begin position="3"/>
        <end position="258"/>
    </location>
</feature>
<dbReference type="Gene3D" id="3.40.50.300">
    <property type="entry name" value="P-loop containing nucleotide triphosphate hydrolases"/>
    <property type="match status" value="2"/>
</dbReference>
<dbReference type="Pfam" id="PF12848">
    <property type="entry name" value="ABC_tran_Xtn"/>
    <property type="match status" value="1"/>
</dbReference>